<dbReference type="Pfam" id="PF00005">
    <property type="entry name" value="ABC_tran"/>
    <property type="match status" value="1"/>
</dbReference>
<dbReference type="InterPro" id="IPR003593">
    <property type="entry name" value="AAA+_ATPase"/>
</dbReference>
<evidence type="ECO:0000256" key="5">
    <source>
        <dbReference type="ARBA" id="ARBA00022840"/>
    </source>
</evidence>
<dbReference type="SUPFAM" id="SSF90123">
    <property type="entry name" value="ABC transporter transmembrane region"/>
    <property type="match status" value="1"/>
</dbReference>
<evidence type="ECO:0000256" key="7">
    <source>
        <dbReference type="ARBA" id="ARBA00023136"/>
    </source>
</evidence>
<feature type="transmembrane region" description="Helical" evidence="8">
    <location>
        <begin position="136"/>
        <end position="163"/>
    </location>
</feature>
<feature type="transmembrane region" description="Helical" evidence="8">
    <location>
        <begin position="169"/>
        <end position="190"/>
    </location>
</feature>
<evidence type="ECO:0000313" key="11">
    <source>
        <dbReference type="EMBL" id="MET1490260.1"/>
    </source>
</evidence>
<evidence type="ECO:0000313" key="12">
    <source>
        <dbReference type="Proteomes" id="UP001548590"/>
    </source>
</evidence>
<feature type="transmembrane region" description="Helical" evidence="8">
    <location>
        <begin position="65"/>
        <end position="84"/>
    </location>
</feature>
<dbReference type="PROSITE" id="PS50893">
    <property type="entry name" value="ABC_TRANSPORTER_2"/>
    <property type="match status" value="1"/>
</dbReference>
<keyword evidence="7 8" id="KW-0472">Membrane</keyword>
<feature type="domain" description="ABC transmembrane type-1" evidence="10">
    <location>
        <begin position="30"/>
        <end position="314"/>
    </location>
</feature>
<dbReference type="SMART" id="SM00382">
    <property type="entry name" value="AAA"/>
    <property type="match status" value="1"/>
</dbReference>
<dbReference type="InterPro" id="IPR003439">
    <property type="entry name" value="ABC_transporter-like_ATP-bd"/>
</dbReference>
<dbReference type="Gene3D" id="1.20.1560.10">
    <property type="entry name" value="ABC transporter type 1, transmembrane domain"/>
    <property type="match status" value="1"/>
</dbReference>
<sequence length="560" mass="59553">MRRDLEVVMFARSLVARVRARYPGFLAHFALASLVFAVASAASVSTPYLLRQAINGLSEASGPAADVLAAVLAYGVCWTFASMLQNLKGICSAYVLAHSDAALAAACYESVLNERHVVQREIKPGELAQDIHRATLAFSAVLIAVCWTILPLIFELLFTVALLQLSVGTAVSVLFAIGFVLLSLVSVCVAGRTQGLHGAMFEADNRVQAFVIERLSALLEIRAAQAEQKDVKQLEALLGRKARTVWQGNRTMGLYLGGQALAIGLFLILCTLVVFSLKTRGLLSIGDIAMVAGYVGGISSQLHLFAGAVIEVKRNHLALQRVSSLLAVVEPARRPTEGGLPGHTLGDPVFELDQVRCQAHADGMLLPRVTVRIARQAMTVITGPSGVGKTTLLLSMLGFLPLAEGRIRYAGVDLESLAEGRVLEQVAFVPQEPVMFSGALRDYLFYGASSGASDAEACAMLRELDLLDALGEAREAAVLDALLGAGGRQLSGGEVKRLAIARAVLSGKPVLMLDEPSAGLDAARAAIMLECIRSRGLTLIVVSHDDVIIRAADTVIRLMP</sequence>
<reference evidence="11 12" key="1">
    <citation type="submission" date="2024-07" db="EMBL/GenBank/DDBJ databases">
        <title>Uliginosibacterium paludis KCTC:42655.</title>
        <authorList>
            <person name="Kim M.K."/>
        </authorList>
    </citation>
    <scope>NUCLEOTIDE SEQUENCE [LARGE SCALE GENOMIC DNA]</scope>
    <source>
        <strain evidence="11 12">KCTC 42655</strain>
    </source>
</reference>
<keyword evidence="6 8" id="KW-1133">Transmembrane helix</keyword>
<proteinExistence type="predicted"/>
<accession>A0ABV2CQQ8</accession>
<feature type="transmembrane region" description="Helical" evidence="8">
    <location>
        <begin position="288"/>
        <end position="310"/>
    </location>
</feature>
<evidence type="ECO:0000259" key="9">
    <source>
        <dbReference type="PROSITE" id="PS50893"/>
    </source>
</evidence>
<evidence type="ECO:0000256" key="4">
    <source>
        <dbReference type="ARBA" id="ARBA00022741"/>
    </source>
</evidence>
<keyword evidence="3 8" id="KW-0812">Transmembrane</keyword>
<dbReference type="InterPro" id="IPR027417">
    <property type="entry name" value="P-loop_NTPase"/>
</dbReference>
<comment type="subcellular location">
    <subcellularLocation>
        <location evidence="1">Cell membrane</location>
        <topology evidence="1">Multi-pass membrane protein</topology>
    </subcellularLocation>
</comment>
<keyword evidence="4" id="KW-0547">Nucleotide-binding</keyword>
<dbReference type="Proteomes" id="UP001548590">
    <property type="component" value="Unassembled WGS sequence"/>
</dbReference>
<dbReference type="PANTHER" id="PTHR24221:SF248">
    <property type="entry name" value="ABC TRANSPORTER TRANSMEMBRANE REGION"/>
    <property type="match status" value="1"/>
</dbReference>
<evidence type="ECO:0000256" key="6">
    <source>
        <dbReference type="ARBA" id="ARBA00022989"/>
    </source>
</evidence>
<feature type="transmembrane region" description="Helical" evidence="8">
    <location>
        <begin position="253"/>
        <end position="276"/>
    </location>
</feature>
<dbReference type="SUPFAM" id="SSF52540">
    <property type="entry name" value="P-loop containing nucleoside triphosphate hydrolases"/>
    <property type="match status" value="1"/>
</dbReference>
<dbReference type="InterPro" id="IPR036640">
    <property type="entry name" value="ABC1_TM_sf"/>
</dbReference>
<organism evidence="11 12">
    <name type="scientific">Uliginosibacterium paludis</name>
    <dbReference type="NCBI Taxonomy" id="1615952"/>
    <lineage>
        <taxon>Bacteria</taxon>
        <taxon>Pseudomonadati</taxon>
        <taxon>Pseudomonadota</taxon>
        <taxon>Betaproteobacteria</taxon>
        <taxon>Rhodocyclales</taxon>
        <taxon>Zoogloeaceae</taxon>
        <taxon>Uliginosibacterium</taxon>
    </lineage>
</organism>
<dbReference type="PROSITE" id="PS50929">
    <property type="entry name" value="ABC_TM1F"/>
    <property type="match status" value="1"/>
</dbReference>
<dbReference type="RefSeq" id="WP_345928453.1">
    <property type="nucleotide sequence ID" value="NZ_JBDIVF010000006.1"/>
</dbReference>
<keyword evidence="12" id="KW-1185">Reference proteome</keyword>
<dbReference type="EMBL" id="JBEWLZ010000005">
    <property type="protein sequence ID" value="MET1490260.1"/>
    <property type="molecule type" value="Genomic_DNA"/>
</dbReference>
<evidence type="ECO:0000256" key="8">
    <source>
        <dbReference type="SAM" id="Phobius"/>
    </source>
</evidence>
<dbReference type="InterPro" id="IPR039421">
    <property type="entry name" value="Type_1_exporter"/>
</dbReference>
<comment type="caution">
    <text evidence="11">The sequence shown here is derived from an EMBL/GenBank/DDBJ whole genome shotgun (WGS) entry which is preliminary data.</text>
</comment>
<evidence type="ECO:0000256" key="3">
    <source>
        <dbReference type="ARBA" id="ARBA00022692"/>
    </source>
</evidence>
<evidence type="ECO:0000256" key="2">
    <source>
        <dbReference type="ARBA" id="ARBA00022475"/>
    </source>
</evidence>
<dbReference type="Pfam" id="PF00664">
    <property type="entry name" value="ABC_membrane"/>
    <property type="match status" value="1"/>
</dbReference>
<dbReference type="Gene3D" id="3.40.50.300">
    <property type="entry name" value="P-loop containing nucleotide triphosphate hydrolases"/>
    <property type="match status" value="1"/>
</dbReference>
<name>A0ABV2CQQ8_9RHOO</name>
<protein>
    <submittedName>
        <fullName evidence="11">ABC transporter ATP-binding protein</fullName>
    </submittedName>
</protein>
<gene>
    <name evidence="11" type="ORF">ABVT11_10525</name>
</gene>
<keyword evidence="2" id="KW-1003">Cell membrane</keyword>
<feature type="domain" description="ABC transporter" evidence="9">
    <location>
        <begin position="350"/>
        <end position="559"/>
    </location>
</feature>
<evidence type="ECO:0000256" key="1">
    <source>
        <dbReference type="ARBA" id="ARBA00004651"/>
    </source>
</evidence>
<dbReference type="InterPro" id="IPR011527">
    <property type="entry name" value="ABC1_TM_dom"/>
</dbReference>
<keyword evidence="5 11" id="KW-0067">ATP-binding</keyword>
<dbReference type="GO" id="GO:0005524">
    <property type="term" value="F:ATP binding"/>
    <property type="evidence" value="ECO:0007669"/>
    <property type="project" value="UniProtKB-KW"/>
</dbReference>
<dbReference type="PANTHER" id="PTHR24221">
    <property type="entry name" value="ATP-BINDING CASSETTE SUB-FAMILY B"/>
    <property type="match status" value="1"/>
</dbReference>
<evidence type="ECO:0000259" key="10">
    <source>
        <dbReference type="PROSITE" id="PS50929"/>
    </source>
</evidence>